<dbReference type="WBParaSite" id="RSKR_0000945000.1">
    <property type="protein sequence ID" value="RSKR_0000945000.1"/>
    <property type="gene ID" value="RSKR_0000945000"/>
</dbReference>
<protein>
    <submittedName>
        <fullName evidence="2">TPR_REGION domain-containing protein</fullName>
    </submittedName>
</protein>
<organism evidence="1 2">
    <name type="scientific">Rhabditophanes sp. KR3021</name>
    <dbReference type="NCBI Taxonomy" id="114890"/>
    <lineage>
        <taxon>Eukaryota</taxon>
        <taxon>Metazoa</taxon>
        <taxon>Ecdysozoa</taxon>
        <taxon>Nematoda</taxon>
        <taxon>Chromadorea</taxon>
        <taxon>Rhabditida</taxon>
        <taxon>Tylenchina</taxon>
        <taxon>Panagrolaimomorpha</taxon>
        <taxon>Strongyloidoidea</taxon>
        <taxon>Alloionematidae</taxon>
        <taxon>Rhabditophanes</taxon>
    </lineage>
</organism>
<evidence type="ECO:0000313" key="1">
    <source>
        <dbReference type="Proteomes" id="UP000095286"/>
    </source>
</evidence>
<evidence type="ECO:0000313" key="2">
    <source>
        <dbReference type="WBParaSite" id="RSKR_0000945000.1"/>
    </source>
</evidence>
<accession>A0AC35UAJ0</accession>
<name>A0AC35UAJ0_9BILA</name>
<reference evidence="2" key="1">
    <citation type="submission" date="2016-11" db="UniProtKB">
        <authorList>
            <consortium name="WormBaseParasite"/>
        </authorList>
    </citation>
    <scope>IDENTIFICATION</scope>
    <source>
        <strain evidence="2">KR3021</strain>
    </source>
</reference>
<sequence length="1020" mass="118034">MRLSDAMFEMVPCMEDSWCRLWDNPGLEDQIRKTDEHCIISKDLVPSEHSDYGFALLGAGQHKQALATFEAALVRKPDDNEIKKKYAYAKCHIKVKAALESTHRNLMQIFTTYDRYKEKLTLVKDLKSKISQNMMTKLQRLENKLIADFFKYGPLENANCKALKGTNNKLKMTCKTNDWKKYNETVFAEYMKQFSIEFYAKSKTPAVPKGDINPAYADQKPAANESKNRKLFYEHLKQYHKLDMSDYMIEMKLAKTPYKDDFIYYSEDSNQTTLNLIENIKCILKSEKEIYKTFAQGIGIVASPQKFSQIIPLVLSDYLNLNKTNHHPFPWSEPFCMREALSLKFKPESDVEHQLYEMAKLSPEYISLLELGQRIKTQQDNYIKPYWVVSNLAALYFRSRGKLGDALNCLKESIDNKNQDEDGFTLYQYFNIKRCQRGFLADFEEHTDYYKDLLDEMKSTHFLDLVDSNPYYEYLYNLVHLIAFRENSDFERIKNSARRAMLLDSTKHWSLIDESYKLLQKLECLSPTVQLKTSMKYFRQCCKNLDEIFCFWLNPSKYVKNNYVCINSKQEPYQACTGNNNTSIKLPAQFIFAYLILPSTKSVHNVDDKTLMVSDPISLAVLGAASKSIDKKIKAEESLLDINSKAAIEISLENGGFNQTKHYLNLDYALKESDKFHEVEINYPQKQENEDVSESSYQGTFKNTDGKEMPSLKGIKDRRDILNYDLKFQAKIPEPSKDQVKKGLNYFKLPTNEDNLNDFCYMHNSNPINFDQPISTWVSITAKGLNLEDYLDLNMIVPGISNLEPKCPSFVGENEEDTSKLIHDYLPAYNYRDQFYFYKPEKALTDTLRTLGNDKEKIEHVGARLTLAMRVSNMQEQVSGGEEFGVHWALTTASTLYWRVKGDSQNAIRCLRHSLKNAPANMRDVALINMANIYHQAGFLHSALYVGGRALEYSQDLTSIHFTLANIYASLGDNDRALKFYFSTIALQHNFAEAKARIRAIICQNRNLSFELIERLKMSI</sequence>
<proteinExistence type="predicted"/>
<dbReference type="Proteomes" id="UP000095286">
    <property type="component" value="Unplaced"/>
</dbReference>